<dbReference type="RefSeq" id="WP_187706828.1">
    <property type="nucleotide sequence ID" value="NZ_CP060822.1"/>
</dbReference>
<dbReference type="AlphaFoldDB" id="A0A7H0F307"/>
<evidence type="ECO:0000313" key="1">
    <source>
        <dbReference type="EMBL" id="QNP30423.1"/>
    </source>
</evidence>
<accession>A0A7H0F307</accession>
<protein>
    <submittedName>
        <fullName evidence="1">Uncharacterized protein</fullName>
    </submittedName>
</protein>
<organism evidence="1 2">
    <name type="scientific">Cylindrospermopsis curvispora GIHE-G1</name>
    <dbReference type="NCBI Taxonomy" id="2666332"/>
    <lineage>
        <taxon>Bacteria</taxon>
        <taxon>Bacillati</taxon>
        <taxon>Cyanobacteriota</taxon>
        <taxon>Cyanophyceae</taxon>
        <taxon>Nostocales</taxon>
        <taxon>Aphanizomenonaceae</taxon>
        <taxon>Cylindrospermopsis</taxon>
    </lineage>
</organism>
<evidence type="ECO:0000313" key="2">
    <source>
        <dbReference type="Proteomes" id="UP000516013"/>
    </source>
</evidence>
<dbReference type="EMBL" id="CP060822">
    <property type="protein sequence ID" value="QNP30423.1"/>
    <property type="molecule type" value="Genomic_DNA"/>
</dbReference>
<dbReference type="KEGG" id="ccur:IAR63_05115"/>
<name>A0A7H0F307_9CYAN</name>
<proteinExistence type="predicted"/>
<sequence>MFNLKDVAAVIPVNVFGVTPDLPAIADLCPQGGMEAIDQCSKIVGRPMSWSYSEQNRLGDHIAKIQRSLS</sequence>
<keyword evidence="2" id="KW-1185">Reference proteome</keyword>
<gene>
    <name evidence="1" type="ORF">IAR63_05115</name>
</gene>
<dbReference type="Proteomes" id="UP000516013">
    <property type="component" value="Chromosome"/>
</dbReference>
<reference evidence="1 2" key="1">
    <citation type="submission" date="2020-08" db="EMBL/GenBank/DDBJ databases">
        <title>Complete genome sequence of Raphidiopsis curvispora isolated from drinking water reservoir in South Korea.</title>
        <authorList>
            <person name="Jeong J."/>
        </authorList>
    </citation>
    <scope>NUCLEOTIDE SEQUENCE [LARGE SCALE GENOMIC DNA]</scope>
    <source>
        <strain evidence="1 2">GIHE-G1</strain>
    </source>
</reference>